<dbReference type="GO" id="GO:0015562">
    <property type="term" value="F:efflux transmembrane transporter activity"/>
    <property type="evidence" value="ECO:0007669"/>
    <property type="project" value="TreeGrafter"/>
</dbReference>
<comment type="caution">
    <text evidence="8">The sequence shown here is derived from an EMBL/GenBank/DDBJ whole genome shotgun (WGS) entry which is preliminary data.</text>
</comment>
<dbReference type="Gene3D" id="1.10.287.470">
    <property type="entry name" value="Helix hairpin bin"/>
    <property type="match status" value="1"/>
</dbReference>
<proteinExistence type="inferred from homology"/>
<evidence type="ECO:0000256" key="5">
    <source>
        <dbReference type="SAM" id="Phobius"/>
    </source>
</evidence>
<keyword evidence="9" id="KW-1185">Reference proteome</keyword>
<dbReference type="EMBL" id="VRZA01000005">
    <property type="protein sequence ID" value="TXS92077.1"/>
    <property type="molecule type" value="Genomic_DNA"/>
</dbReference>
<keyword evidence="4" id="KW-0175">Coiled coil</keyword>
<reference evidence="8 9" key="1">
    <citation type="submission" date="2019-08" db="EMBL/GenBank/DDBJ databases">
        <title>Parahaliea maris sp. nov., isolated from the surface seawater.</title>
        <authorList>
            <person name="Liu Y."/>
        </authorList>
    </citation>
    <scope>NUCLEOTIDE SEQUENCE [LARGE SCALE GENOMIC DNA]</scope>
    <source>
        <strain evidence="8 9">HSLHS9</strain>
    </source>
</reference>
<dbReference type="Gene3D" id="2.40.50.100">
    <property type="match status" value="1"/>
</dbReference>
<dbReference type="NCBIfam" id="TIGR01730">
    <property type="entry name" value="RND_mfp"/>
    <property type="match status" value="1"/>
</dbReference>
<dbReference type="Gene3D" id="2.40.420.20">
    <property type="match status" value="1"/>
</dbReference>
<evidence type="ECO:0000256" key="2">
    <source>
        <dbReference type="ARBA" id="ARBA00009477"/>
    </source>
</evidence>
<feature type="coiled-coil region" evidence="4">
    <location>
        <begin position="155"/>
        <end position="182"/>
    </location>
</feature>
<keyword evidence="5" id="KW-0472">Membrane</keyword>
<evidence type="ECO:0000256" key="4">
    <source>
        <dbReference type="SAM" id="Coils"/>
    </source>
</evidence>
<comment type="similarity">
    <text evidence="2">Belongs to the membrane fusion protein (MFP) (TC 8.A.1) family.</text>
</comment>
<dbReference type="RefSeq" id="WP_148069316.1">
    <property type="nucleotide sequence ID" value="NZ_VRZA01000005.1"/>
</dbReference>
<organism evidence="8 9">
    <name type="scientific">Parahaliea maris</name>
    <dbReference type="NCBI Taxonomy" id="2716870"/>
    <lineage>
        <taxon>Bacteria</taxon>
        <taxon>Pseudomonadati</taxon>
        <taxon>Pseudomonadota</taxon>
        <taxon>Gammaproteobacteria</taxon>
        <taxon>Cellvibrionales</taxon>
        <taxon>Halieaceae</taxon>
        <taxon>Parahaliea</taxon>
    </lineage>
</organism>
<gene>
    <name evidence="8" type="ORF">FV139_15235</name>
</gene>
<keyword evidence="5" id="KW-0812">Transmembrane</keyword>
<accession>A0A5C8ZX68</accession>
<sequence>MAKKLVRFFAPLLVVGGGIGIFMVLHATKPEPEKSSEKARPVSVYTATAERRPLTLEVSTQGEVRPRTELDIVSQVSGRIIEVSPEFTEGGLISAGETLLRIEDVDYRLATHEAEAGVAEAQVGLEQALADADVARKQLRNEPDASALALKKPQVAQARARLAAAEASLEQARLNLERTRISLPFNGRFTSTRADRGQFVSAGTVIGHAFATDVVEIRLPLADAQLASLDLPIGYSAPAGSGLPVTFSARVAGEPQQWRGRLTRLDAAIDPGSRTLYGLAEVHSPYDENVSDKGMPLAVGLFVEATITGRRLSDATVIPAAGLRAGDTVYLIASDGTLDIRQVNVLQRNAEQAVIREGLEGGEKIVISAIRNPIQGMAIVGIDDDATALATNH</sequence>
<comment type="subcellular location">
    <subcellularLocation>
        <location evidence="1">Cell envelope</location>
    </subcellularLocation>
</comment>
<evidence type="ECO:0000313" key="9">
    <source>
        <dbReference type="Proteomes" id="UP000321039"/>
    </source>
</evidence>
<name>A0A5C8ZX68_9GAMM</name>
<dbReference type="Gene3D" id="2.40.30.170">
    <property type="match status" value="1"/>
</dbReference>
<keyword evidence="5" id="KW-1133">Transmembrane helix</keyword>
<evidence type="ECO:0000256" key="3">
    <source>
        <dbReference type="ARBA" id="ARBA00022448"/>
    </source>
</evidence>
<dbReference type="GO" id="GO:1990281">
    <property type="term" value="C:efflux pump complex"/>
    <property type="evidence" value="ECO:0007669"/>
    <property type="project" value="TreeGrafter"/>
</dbReference>
<dbReference type="Pfam" id="PF25917">
    <property type="entry name" value="BSH_RND"/>
    <property type="match status" value="1"/>
</dbReference>
<evidence type="ECO:0000259" key="7">
    <source>
        <dbReference type="Pfam" id="PF25967"/>
    </source>
</evidence>
<dbReference type="Pfam" id="PF25967">
    <property type="entry name" value="RND-MFP_C"/>
    <property type="match status" value="1"/>
</dbReference>
<dbReference type="AlphaFoldDB" id="A0A5C8ZX68"/>
<dbReference type="Proteomes" id="UP000321039">
    <property type="component" value="Unassembled WGS sequence"/>
</dbReference>
<keyword evidence="3" id="KW-0813">Transport</keyword>
<feature type="transmembrane region" description="Helical" evidence="5">
    <location>
        <begin position="6"/>
        <end position="25"/>
    </location>
</feature>
<dbReference type="InterPro" id="IPR058625">
    <property type="entry name" value="MdtA-like_BSH"/>
</dbReference>
<dbReference type="PANTHER" id="PTHR30469">
    <property type="entry name" value="MULTIDRUG RESISTANCE PROTEIN MDTA"/>
    <property type="match status" value="1"/>
</dbReference>
<dbReference type="PANTHER" id="PTHR30469:SF12">
    <property type="entry name" value="MULTIDRUG RESISTANCE PROTEIN MDTA"/>
    <property type="match status" value="1"/>
</dbReference>
<evidence type="ECO:0000259" key="6">
    <source>
        <dbReference type="Pfam" id="PF25917"/>
    </source>
</evidence>
<dbReference type="InterPro" id="IPR058627">
    <property type="entry name" value="MdtA-like_C"/>
</dbReference>
<dbReference type="SUPFAM" id="SSF111369">
    <property type="entry name" value="HlyD-like secretion proteins"/>
    <property type="match status" value="1"/>
</dbReference>
<dbReference type="InterPro" id="IPR006143">
    <property type="entry name" value="RND_pump_MFP"/>
</dbReference>
<feature type="domain" description="Multidrug resistance protein MdtA-like barrel-sandwich hybrid" evidence="6">
    <location>
        <begin position="71"/>
        <end position="204"/>
    </location>
</feature>
<protein>
    <submittedName>
        <fullName evidence="8">Efflux RND transporter periplasmic adaptor subunit</fullName>
    </submittedName>
</protein>
<evidence type="ECO:0000256" key="1">
    <source>
        <dbReference type="ARBA" id="ARBA00004196"/>
    </source>
</evidence>
<evidence type="ECO:0000313" key="8">
    <source>
        <dbReference type="EMBL" id="TXS92077.1"/>
    </source>
</evidence>
<feature type="domain" description="Multidrug resistance protein MdtA-like C-terminal permuted SH3" evidence="7">
    <location>
        <begin position="314"/>
        <end position="370"/>
    </location>
</feature>